<reference evidence="3" key="1">
    <citation type="submission" date="2016-11" db="EMBL/GenBank/DDBJ databases">
        <authorList>
            <person name="Varghese N."/>
            <person name="Submissions S."/>
        </authorList>
    </citation>
    <scope>NUCLEOTIDE SEQUENCE [LARGE SCALE GENOMIC DNA]</scope>
    <source>
        <strain evidence="3">DSM 9756</strain>
    </source>
</reference>
<dbReference type="SUPFAM" id="SSF103501">
    <property type="entry name" value="Respiratory nitrate reductase 1 gamma chain"/>
    <property type="match status" value="1"/>
</dbReference>
<dbReference type="RefSeq" id="WP_073035867.1">
    <property type="nucleotide sequence ID" value="NZ_FQVB01000003.1"/>
</dbReference>
<accession>A0A1M4SDZ3</accession>
<gene>
    <name evidence="2" type="ORF">SAMN02745206_00073</name>
</gene>
<evidence type="ECO:0008006" key="4">
    <source>
        <dbReference type="Google" id="ProtNLM"/>
    </source>
</evidence>
<feature type="transmembrane region" description="Helical" evidence="1">
    <location>
        <begin position="146"/>
        <end position="167"/>
    </location>
</feature>
<evidence type="ECO:0000313" key="2">
    <source>
        <dbReference type="EMBL" id="SHE30464.1"/>
    </source>
</evidence>
<protein>
    <recommendedName>
        <fullName evidence="4">Nitrate reductase gamma subunit</fullName>
    </recommendedName>
</protein>
<keyword evidence="1" id="KW-0812">Transmembrane</keyword>
<dbReference type="NCBIfam" id="NF045723">
    <property type="entry name" value="memb_anch_TmcC"/>
    <property type="match status" value="1"/>
</dbReference>
<dbReference type="Proteomes" id="UP000184076">
    <property type="component" value="Unassembled WGS sequence"/>
</dbReference>
<dbReference type="InterPro" id="IPR036197">
    <property type="entry name" value="NarG-like_sf"/>
</dbReference>
<organism evidence="2 3">
    <name type="scientific">Desulfacinum infernum DSM 9756</name>
    <dbReference type="NCBI Taxonomy" id="1121391"/>
    <lineage>
        <taxon>Bacteria</taxon>
        <taxon>Pseudomonadati</taxon>
        <taxon>Thermodesulfobacteriota</taxon>
        <taxon>Syntrophobacteria</taxon>
        <taxon>Syntrophobacterales</taxon>
        <taxon>Syntrophobacteraceae</taxon>
        <taxon>Desulfacinum</taxon>
    </lineage>
</organism>
<dbReference type="STRING" id="1121391.SAMN02745206_00073"/>
<dbReference type="AlphaFoldDB" id="A0A1M4SDZ3"/>
<keyword evidence="1" id="KW-1133">Transmembrane helix</keyword>
<evidence type="ECO:0000313" key="3">
    <source>
        <dbReference type="Proteomes" id="UP000184076"/>
    </source>
</evidence>
<feature type="transmembrane region" description="Helical" evidence="1">
    <location>
        <begin position="71"/>
        <end position="92"/>
    </location>
</feature>
<feature type="transmembrane region" description="Helical" evidence="1">
    <location>
        <begin position="12"/>
        <end position="34"/>
    </location>
</feature>
<keyword evidence="1" id="KW-0472">Membrane</keyword>
<evidence type="ECO:0000256" key="1">
    <source>
        <dbReference type="SAM" id="Phobius"/>
    </source>
</evidence>
<dbReference type="Gene3D" id="1.20.950.20">
    <property type="entry name" value="Transmembrane di-heme cytochromes, Chain C"/>
    <property type="match status" value="1"/>
</dbReference>
<proteinExistence type="predicted"/>
<keyword evidence="3" id="KW-1185">Reference proteome</keyword>
<sequence length="219" mass="25189">MSGLYQFLTGPALWATFVIFLGGLAVRIAFLYGLSKERDRVFYNHMDWNWAIKSIVHWLVPWGSVSMRRQLVFSLVFFLFHVGILAVPLFLAAHNLLWDEAFGVSLWSMPDAWADALTLMVLACALFLLVRRLVRPEVRILTTPWDYTVLVGTALPFLTGFCAYHHWGPYDLMLILHVLTSEILLICIPFTKLGHMVLFFFTRAFIGFEMGARRGARTW</sequence>
<name>A0A1M4SDZ3_9BACT</name>
<dbReference type="EMBL" id="FQVB01000003">
    <property type="protein sequence ID" value="SHE30464.1"/>
    <property type="molecule type" value="Genomic_DNA"/>
</dbReference>
<feature type="transmembrane region" description="Helical" evidence="1">
    <location>
        <begin position="183"/>
        <end position="206"/>
    </location>
</feature>
<dbReference type="OrthoDB" id="5450521at2"/>
<feature type="transmembrane region" description="Helical" evidence="1">
    <location>
        <begin position="112"/>
        <end position="134"/>
    </location>
</feature>